<dbReference type="Proteomes" id="UP000176996">
    <property type="component" value="Unassembled WGS sequence"/>
</dbReference>
<accession>A0A1F6BX14</accession>
<reference evidence="3 4" key="1">
    <citation type="journal article" date="2016" name="Nat. Commun.">
        <title>Thousands of microbial genomes shed light on interconnected biogeochemical processes in an aquifer system.</title>
        <authorList>
            <person name="Anantharaman K."/>
            <person name="Brown C.T."/>
            <person name="Hug L.A."/>
            <person name="Sharon I."/>
            <person name="Castelle C.J."/>
            <person name="Probst A.J."/>
            <person name="Thomas B.C."/>
            <person name="Singh A."/>
            <person name="Wilkins M.J."/>
            <person name="Karaoz U."/>
            <person name="Brodie E.L."/>
            <person name="Williams K.H."/>
            <person name="Hubbard S.S."/>
            <person name="Banfield J.F."/>
        </authorList>
    </citation>
    <scope>NUCLEOTIDE SEQUENCE [LARGE SCALE GENOMIC DNA]</scope>
</reference>
<feature type="region of interest" description="Disordered" evidence="1">
    <location>
        <begin position="302"/>
        <end position="324"/>
    </location>
</feature>
<feature type="transmembrane region" description="Helical" evidence="2">
    <location>
        <begin position="52"/>
        <end position="75"/>
    </location>
</feature>
<gene>
    <name evidence="3" type="ORF">A3A21_04145</name>
</gene>
<proteinExistence type="predicted"/>
<evidence type="ECO:0000256" key="1">
    <source>
        <dbReference type="SAM" id="MobiDB-lite"/>
    </source>
</evidence>
<dbReference type="AlphaFoldDB" id="A0A1F6BX14"/>
<feature type="transmembrane region" description="Helical" evidence="2">
    <location>
        <begin position="187"/>
        <end position="205"/>
    </location>
</feature>
<keyword evidence="2" id="KW-0472">Membrane</keyword>
<organism evidence="3 4">
    <name type="scientific">Candidatus Jorgensenbacteria bacterium RIFCSPLOWO2_01_FULL_45_25b</name>
    <dbReference type="NCBI Taxonomy" id="1798471"/>
    <lineage>
        <taxon>Bacteria</taxon>
        <taxon>Candidatus Joergenseniibacteriota</taxon>
    </lineage>
</organism>
<feature type="transmembrane region" description="Helical" evidence="2">
    <location>
        <begin position="134"/>
        <end position="155"/>
    </location>
</feature>
<dbReference type="STRING" id="1798471.A3A21_04145"/>
<protein>
    <submittedName>
        <fullName evidence="3">Uncharacterized protein</fullName>
    </submittedName>
</protein>
<dbReference type="EMBL" id="MFKK01000013">
    <property type="protein sequence ID" value="OGG41312.1"/>
    <property type="molecule type" value="Genomic_DNA"/>
</dbReference>
<feature type="transmembrane region" description="Helical" evidence="2">
    <location>
        <begin position="81"/>
        <end position="110"/>
    </location>
</feature>
<evidence type="ECO:0000313" key="3">
    <source>
        <dbReference type="EMBL" id="OGG41312.1"/>
    </source>
</evidence>
<name>A0A1F6BX14_9BACT</name>
<feature type="transmembrane region" description="Helical" evidence="2">
    <location>
        <begin position="161"/>
        <end position="180"/>
    </location>
</feature>
<keyword evidence="2" id="KW-0812">Transmembrane</keyword>
<sequence length="337" mass="36835">MGMEFARDLWLAVRLIFSVAFDEWVNVVQWMTATPGLGQNAVPVYRRALTRLLVVFLAIQGGLFALWFVVGFFNFGVASFLASIAGLLWCLGVILLGTTTAPLGALLYVLAKGKIDLDNLGTLRDEGAKAMSRWMRLMLGVAFVGMGLCLFASVAPLHNNLVRVPQFLLAGIILMIAGVLNRKLTVGLAIAVAVTFLVSISWSAVSGDTFQPRNPGGRFVKSSILATGRVLDKGAHLLDGVPARVSPRVGHGNLVLVPIETVYQRVDVVRDYGVPRRADVSFHPETEEDAIVLRFRGKEHRKAGRGGEFEPPLPSELFPDPYEVRGNRPQTMTVKVW</sequence>
<evidence type="ECO:0000313" key="4">
    <source>
        <dbReference type="Proteomes" id="UP000176996"/>
    </source>
</evidence>
<keyword evidence="2" id="KW-1133">Transmembrane helix</keyword>
<evidence type="ECO:0000256" key="2">
    <source>
        <dbReference type="SAM" id="Phobius"/>
    </source>
</evidence>
<comment type="caution">
    <text evidence="3">The sequence shown here is derived from an EMBL/GenBank/DDBJ whole genome shotgun (WGS) entry which is preliminary data.</text>
</comment>